<comment type="caution">
    <text evidence="4">The sequence shown here is derived from an EMBL/GenBank/DDBJ whole genome shotgun (WGS) entry which is preliminary data.</text>
</comment>
<keyword evidence="2" id="KW-0175">Coiled coil</keyword>
<evidence type="ECO:0000256" key="3">
    <source>
        <dbReference type="SAM" id="MobiDB-lite"/>
    </source>
</evidence>
<dbReference type="Pfam" id="PF04012">
    <property type="entry name" value="PspA_IM30"/>
    <property type="match status" value="1"/>
</dbReference>
<dbReference type="Gene3D" id="1.20.5.2280">
    <property type="match status" value="1"/>
</dbReference>
<comment type="similarity">
    <text evidence="1">Belongs to the PspA/Vipp/IM30 family.</text>
</comment>
<evidence type="ECO:0000313" key="5">
    <source>
        <dbReference type="Proteomes" id="UP001500298"/>
    </source>
</evidence>
<feature type="compositionally biased region" description="Basic and acidic residues" evidence="3">
    <location>
        <begin position="275"/>
        <end position="287"/>
    </location>
</feature>
<sequence length="287" mass="31422">MFGWLKRLFGIAQAEANSALDKLEDPVKMTEQGIRDLKTDLTKSLQGLAEVKALHIKEKRELEVAKKASTDYEQKAVLLLQKAESGSLDPQEADRLASEALARKQQVDTRIQTSMKNVTNYDQMVTKMEGNVQKLKSQITDWENELKTLKARSTVSKATAKLNKQLSNIDSSDTLARLERMKQKVSEQEALAESYGDVAQLSGNTIDDEIDKALGGTAATPGIESEALKQLKAKMASSKPNQEASSSDNTENTTNTSSGESEAPSNGTASTGNSELDKLKQKLRDQE</sequence>
<name>A0ABP9DDY9_9BACT</name>
<accession>A0ABP9DDY9</accession>
<dbReference type="EMBL" id="BAABJX010000042">
    <property type="protein sequence ID" value="GAA4841320.1"/>
    <property type="molecule type" value="Genomic_DNA"/>
</dbReference>
<keyword evidence="5" id="KW-1185">Reference proteome</keyword>
<gene>
    <name evidence="4" type="ORF">GCM10023331_27970</name>
</gene>
<protein>
    <submittedName>
        <fullName evidence="4">PspA/IM30 family protein</fullName>
    </submittedName>
</protein>
<dbReference type="PANTHER" id="PTHR31088:SF6">
    <property type="entry name" value="PHAGE SHOCK PROTEIN A"/>
    <property type="match status" value="1"/>
</dbReference>
<evidence type="ECO:0000256" key="1">
    <source>
        <dbReference type="ARBA" id="ARBA00043985"/>
    </source>
</evidence>
<feature type="region of interest" description="Disordered" evidence="3">
    <location>
        <begin position="230"/>
        <end position="287"/>
    </location>
</feature>
<organism evidence="4 5">
    <name type="scientific">Algivirga pacifica</name>
    <dbReference type="NCBI Taxonomy" id="1162670"/>
    <lineage>
        <taxon>Bacteria</taxon>
        <taxon>Pseudomonadati</taxon>
        <taxon>Bacteroidota</taxon>
        <taxon>Cytophagia</taxon>
        <taxon>Cytophagales</taxon>
        <taxon>Flammeovirgaceae</taxon>
        <taxon>Algivirga</taxon>
    </lineage>
</organism>
<dbReference type="PANTHER" id="PTHR31088">
    <property type="entry name" value="MEMBRANE-ASSOCIATED PROTEIN VIPP1, CHLOROPLASTIC"/>
    <property type="match status" value="1"/>
</dbReference>
<feature type="coiled-coil region" evidence="2">
    <location>
        <begin position="125"/>
        <end position="152"/>
    </location>
</feature>
<evidence type="ECO:0000313" key="4">
    <source>
        <dbReference type="EMBL" id="GAA4841320.1"/>
    </source>
</evidence>
<feature type="compositionally biased region" description="Polar residues" evidence="3">
    <location>
        <begin position="263"/>
        <end position="274"/>
    </location>
</feature>
<dbReference type="InterPro" id="IPR007157">
    <property type="entry name" value="PspA_VIPP1"/>
</dbReference>
<reference evidence="5" key="1">
    <citation type="journal article" date="2019" name="Int. J. Syst. Evol. Microbiol.">
        <title>The Global Catalogue of Microorganisms (GCM) 10K type strain sequencing project: providing services to taxonomists for standard genome sequencing and annotation.</title>
        <authorList>
            <consortium name="The Broad Institute Genomics Platform"/>
            <consortium name="The Broad Institute Genome Sequencing Center for Infectious Disease"/>
            <person name="Wu L."/>
            <person name="Ma J."/>
        </authorList>
    </citation>
    <scope>NUCLEOTIDE SEQUENCE [LARGE SCALE GENOMIC DNA]</scope>
    <source>
        <strain evidence="5">JCM 18326</strain>
    </source>
</reference>
<evidence type="ECO:0000256" key="2">
    <source>
        <dbReference type="SAM" id="Coils"/>
    </source>
</evidence>
<proteinExistence type="inferred from homology"/>
<feature type="compositionally biased region" description="Low complexity" evidence="3">
    <location>
        <begin position="245"/>
        <end position="262"/>
    </location>
</feature>
<dbReference type="Proteomes" id="UP001500298">
    <property type="component" value="Unassembled WGS sequence"/>
</dbReference>